<dbReference type="Proteomes" id="UP001595846">
    <property type="component" value="Unassembled WGS sequence"/>
</dbReference>
<feature type="transmembrane region" description="Helical" evidence="1">
    <location>
        <begin position="41"/>
        <end position="59"/>
    </location>
</feature>
<name>A0ABD5NT21_9EURY</name>
<feature type="transmembrane region" description="Helical" evidence="1">
    <location>
        <begin position="122"/>
        <end position="144"/>
    </location>
</feature>
<proteinExistence type="predicted"/>
<gene>
    <name evidence="2" type="ORF">ACFOUR_16835</name>
</gene>
<feature type="transmembrane region" description="Helical" evidence="1">
    <location>
        <begin position="164"/>
        <end position="182"/>
    </location>
</feature>
<keyword evidence="1" id="KW-1133">Transmembrane helix</keyword>
<dbReference type="GeneID" id="73904203"/>
<dbReference type="RefSeq" id="WP_256531462.1">
    <property type="nucleotide sequence ID" value="NZ_CP101824.1"/>
</dbReference>
<evidence type="ECO:0000313" key="3">
    <source>
        <dbReference type="Proteomes" id="UP001595846"/>
    </source>
</evidence>
<keyword evidence="1" id="KW-0812">Transmembrane</keyword>
<evidence type="ECO:0000313" key="2">
    <source>
        <dbReference type="EMBL" id="MFC3960027.1"/>
    </source>
</evidence>
<organism evidence="2 3">
    <name type="scientific">Halovivax cerinus</name>
    <dbReference type="NCBI Taxonomy" id="1487865"/>
    <lineage>
        <taxon>Archaea</taxon>
        <taxon>Methanobacteriati</taxon>
        <taxon>Methanobacteriota</taxon>
        <taxon>Stenosarchaea group</taxon>
        <taxon>Halobacteria</taxon>
        <taxon>Halobacteriales</taxon>
        <taxon>Natrialbaceae</taxon>
        <taxon>Halovivax</taxon>
    </lineage>
</organism>
<evidence type="ECO:0000256" key="1">
    <source>
        <dbReference type="SAM" id="Phobius"/>
    </source>
</evidence>
<sequence length="205" mass="21678">MARVRLDELLGGSRANAIVSWLVVAAIAVGGLTAISVERPLWVAFAAALVVLAIIPPVTHRSWDVMLPWEVLLLAALPMVELALGTARTGGHFTSYLSVAAVALVVAVELQAFTSVEMTSGFAVVFVAIATMATAALWALLRWWLSGLLGVPFPTDHDVIMWEFVYSTLAGLGAGAVFELYFRRLDRAGGGPADESTAGTEALDV</sequence>
<feature type="transmembrane region" description="Helical" evidence="1">
    <location>
        <begin position="93"/>
        <end position="110"/>
    </location>
</feature>
<keyword evidence="3" id="KW-1185">Reference proteome</keyword>
<accession>A0ABD5NT21</accession>
<feature type="transmembrane region" description="Helical" evidence="1">
    <location>
        <begin position="15"/>
        <end position="35"/>
    </location>
</feature>
<dbReference type="AlphaFoldDB" id="A0ABD5NT21"/>
<reference evidence="2 3" key="1">
    <citation type="journal article" date="2019" name="Int. J. Syst. Evol. Microbiol.">
        <title>The Global Catalogue of Microorganisms (GCM) 10K type strain sequencing project: providing services to taxonomists for standard genome sequencing and annotation.</title>
        <authorList>
            <consortium name="The Broad Institute Genomics Platform"/>
            <consortium name="The Broad Institute Genome Sequencing Center for Infectious Disease"/>
            <person name="Wu L."/>
            <person name="Ma J."/>
        </authorList>
    </citation>
    <scope>NUCLEOTIDE SEQUENCE [LARGE SCALE GENOMIC DNA]</scope>
    <source>
        <strain evidence="2 3">IBRC-M 10256</strain>
    </source>
</reference>
<comment type="caution">
    <text evidence="2">The sequence shown here is derived from an EMBL/GenBank/DDBJ whole genome shotgun (WGS) entry which is preliminary data.</text>
</comment>
<protein>
    <submittedName>
        <fullName evidence="2">Uncharacterized protein</fullName>
    </submittedName>
</protein>
<dbReference type="EMBL" id="JBHSAQ010000014">
    <property type="protein sequence ID" value="MFC3960027.1"/>
    <property type="molecule type" value="Genomic_DNA"/>
</dbReference>
<keyword evidence="1" id="KW-0472">Membrane</keyword>